<dbReference type="RefSeq" id="XP_047837829.1">
    <property type="nucleotide sequence ID" value="XM_047981868.1"/>
</dbReference>
<proteinExistence type="predicted"/>
<dbReference type="GeneID" id="72062948"/>
<reference evidence="1" key="1">
    <citation type="submission" date="2021-11" db="EMBL/GenBank/DDBJ databases">
        <title>Purpureocillium_takamizusanense_genome.</title>
        <authorList>
            <person name="Nguyen N.-H."/>
        </authorList>
    </citation>
    <scope>NUCLEOTIDE SEQUENCE</scope>
    <source>
        <strain evidence="1">PT3</strain>
    </source>
</reference>
<sequence>MHQTPHVGGRNHGRGRARYVAVVAKRRTIQWSLWLAEDDGSLADVPLSPPLLLMFQASCRTLHRSQDAPSDGIHLVEPTDEMLAMTQYRDRGRNVVYGRVATGVQAPQGQSFQRKCRRRRRQSSAETRACLVSDLMRGAGGQDRRRV</sequence>
<keyword evidence="2" id="KW-1185">Reference proteome</keyword>
<dbReference type="Proteomes" id="UP000829364">
    <property type="component" value="Chromosome 1"/>
</dbReference>
<dbReference type="EMBL" id="CP086354">
    <property type="protein sequence ID" value="UNI14348.1"/>
    <property type="molecule type" value="Genomic_DNA"/>
</dbReference>
<evidence type="ECO:0000313" key="1">
    <source>
        <dbReference type="EMBL" id="UNI14348.1"/>
    </source>
</evidence>
<dbReference type="KEGG" id="ptkz:JDV02_000984"/>
<accession>A0A9Q8Q639</accession>
<evidence type="ECO:0000313" key="2">
    <source>
        <dbReference type="Proteomes" id="UP000829364"/>
    </source>
</evidence>
<name>A0A9Q8Q639_9HYPO</name>
<protein>
    <submittedName>
        <fullName evidence="1">Uncharacterized protein</fullName>
    </submittedName>
</protein>
<dbReference type="AlphaFoldDB" id="A0A9Q8Q639"/>
<organism evidence="1 2">
    <name type="scientific">Purpureocillium takamizusanense</name>
    <dbReference type="NCBI Taxonomy" id="2060973"/>
    <lineage>
        <taxon>Eukaryota</taxon>
        <taxon>Fungi</taxon>
        <taxon>Dikarya</taxon>
        <taxon>Ascomycota</taxon>
        <taxon>Pezizomycotina</taxon>
        <taxon>Sordariomycetes</taxon>
        <taxon>Hypocreomycetidae</taxon>
        <taxon>Hypocreales</taxon>
        <taxon>Ophiocordycipitaceae</taxon>
        <taxon>Purpureocillium</taxon>
    </lineage>
</organism>
<gene>
    <name evidence="1" type="ORF">JDV02_000984</name>
</gene>